<name>A0A919KTG0_9ACTN</name>
<evidence type="ECO:0008006" key="3">
    <source>
        <dbReference type="Google" id="ProtNLM"/>
    </source>
</evidence>
<keyword evidence="2" id="KW-1185">Reference proteome</keyword>
<dbReference type="RefSeq" id="WP_189929586.1">
    <property type="nucleotide sequence ID" value="NZ_BNCD01000002.1"/>
</dbReference>
<organism evidence="1 2">
    <name type="scientific">Streptomyces sulfonofaciens</name>
    <dbReference type="NCBI Taxonomy" id="68272"/>
    <lineage>
        <taxon>Bacteria</taxon>
        <taxon>Bacillati</taxon>
        <taxon>Actinomycetota</taxon>
        <taxon>Actinomycetes</taxon>
        <taxon>Kitasatosporales</taxon>
        <taxon>Streptomycetaceae</taxon>
        <taxon>Streptomyces</taxon>
    </lineage>
</organism>
<reference evidence="1" key="1">
    <citation type="journal article" date="2014" name="Int. J. Syst. Evol. Microbiol.">
        <title>Complete genome sequence of Corynebacterium casei LMG S-19264T (=DSM 44701T), isolated from a smear-ripened cheese.</title>
        <authorList>
            <consortium name="US DOE Joint Genome Institute (JGI-PGF)"/>
            <person name="Walter F."/>
            <person name="Albersmeier A."/>
            <person name="Kalinowski J."/>
            <person name="Ruckert C."/>
        </authorList>
    </citation>
    <scope>NUCLEOTIDE SEQUENCE</scope>
    <source>
        <strain evidence="1">JCM 5069</strain>
    </source>
</reference>
<proteinExistence type="predicted"/>
<dbReference type="EMBL" id="BNCD01000002">
    <property type="protein sequence ID" value="GHH72460.1"/>
    <property type="molecule type" value="Genomic_DNA"/>
</dbReference>
<evidence type="ECO:0000313" key="1">
    <source>
        <dbReference type="EMBL" id="GHH72460.1"/>
    </source>
</evidence>
<comment type="caution">
    <text evidence="1">The sequence shown here is derived from an EMBL/GenBank/DDBJ whole genome shotgun (WGS) entry which is preliminary data.</text>
</comment>
<accession>A0A919KTG0</accession>
<protein>
    <recommendedName>
        <fullName evidence="3">Glycosyl hydrolase</fullName>
    </recommendedName>
</protein>
<sequence>MTATPTARFGVNYTPSRDWFHTWLAPDWDSIRRDFDGIASLGLDHVRIFPLWPVLQPNRTLIRSRALDDVRTMAELAAAAGLAPAVDVIQGHLSSFDYLPAWLTTWHARNMFTDAEAVQAQARLVGAVHEAVSDVRGFIGLTIGNELNQFSDRPHPNAMRIGPAEAEHWLGTLLAAVPAASPGLRAHAVYDAAWYLDGHPFLPAQASRLGDVTVIHSWIFNGTAQHYGGLSQESVRHAEYLGELSRAFAADVHRPVWLQEIGAPLNCLTARQAPDFCESAVRHAAATADFWGVTWWCSHDVHRDLGDFPALEYSLGLLDSDGAVKPVGRRFADVAAELRASSPAAAPARGTAVAIAVDDDDTPLSRAALAPGGAAFTAWHDLVRAGERPTFVTSRTAADPAALRARGVTSVVVPGTAGRSVYTAVSESDAAAGS</sequence>
<dbReference type="InterPro" id="IPR017853">
    <property type="entry name" value="GH"/>
</dbReference>
<dbReference type="AlphaFoldDB" id="A0A919KTG0"/>
<dbReference type="Gene3D" id="3.20.20.80">
    <property type="entry name" value="Glycosidases"/>
    <property type="match status" value="1"/>
</dbReference>
<reference evidence="1" key="2">
    <citation type="submission" date="2020-09" db="EMBL/GenBank/DDBJ databases">
        <authorList>
            <person name="Sun Q."/>
            <person name="Ohkuma M."/>
        </authorList>
    </citation>
    <scope>NUCLEOTIDE SEQUENCE</scope>
    <source>
        <strain evidence="1">JCM 5069</strain>
    </source>
</reference>
<dbReference type="SUPFAM" id="SSF51445">
    <property type="entry name" value="(Trans)glycosidases"/>
    <property type="match status" value="1"/>
</dbReference>
<evidence type="ECO:0000313" key="2">
    <source>
        <dbReference type="Proteomes" id="UP000603708"/>
    </source>
</evidence>
<dbReference type="Proteomes" id="UP000603708">
    <property type="component" value="Unassembled WGS sequence"/>
</dbReference>
<gene>
    <name evidence="1" type="ORF">GCM10018793_09500</name>
</gene>